<gene>
    <name evidence="2" type="ORF">D9613_002413</name>
</gene>
<dbReference type="Proteomes" id="UP000521872">
    <property type="component" value="Unassembled WGS sequence"/>
</dbReference>
<dbReference type="Pfam" id="PF12937">
    <property type="entry name" value="F-box-like"/>
    <property type="match status" value="1"/>
</dbReference>
<proteinExistence type="predicted"/>
<evidence type="ECO:0000313" key="2">
    <source>
        <dbReference type="EMBL" id="KAF4622873.1"/>
    </source>
</evidence>
<keyword evidence="3" id="KW-1185">Reference proteome</keyword>
<organism evidence="2 3">
    <name type="scientific">Agrocybe pediades</name>
    <dbReference type="NCBI Taxonomy" id="84607"/>
    <lineage>
        <taxon>Eukaryota</taxon>
        <taxon>Fungi</taxon>
        <taxon>Dikarya</taxon>
        <taxon>Basidiomycota</taxon>
        <taxon>Agaricomycotina</taxon>
        <taxon>Agaricomycetes</taxon>
        <taxon>Agaricomycetidae</taxon>
        <taxon>Agaricales</taxon>
        <taxon>Agaricineae</taxon>
        <taxon>Strophariaceae</taxon>
        <taxon>Agrocybe</taxon>
    </lineage>
</organism>
<dbReference type="AlphaFoldDB" id="A0A8H4VUC0"/>
<protein>
    <recommendedName>
        <fullName evidence="1">F-box domain-containing protein</fullName>
    </recommendedName>
</protein>
<dbReference type="InterPro" id="IPR001810">
    <property type="entry name" value="F-box_dom"/>
</dbReference>
<evidence type="ECO:0000313" key="3">
    <source>
        <dbReference type="Proteomes" id="UP000521872"/>
    </source>
</evidence>
<evidence type="ECO:0000259" key="1">
    <source>
        <dbReference type="Pfam" id="PF12937"/>
    </source>
</evidence>
<accession>A0A8H4VUC0</accession>
<dbReference type="EMBL" id="JAACJL010000001">
    <property type="protein sequence ID" value="KAF4622873.1"/>
    <property type="molecule type" value="Genomic_DNA"/>
</dbReference>
<sequence>MSHVLLPAELKLDIASRLMSVKDLLSLGQVSIVWSHAAFDFIYREVCLTNLGQNVQATINMFRNVQGSSRPVLSLTLLTLNPLHGHGTSSSLRAALNDRIPQWFQPTDFGQLDMLRGLEISGNPQMSPHNFEAFLRGIGENPWHRCVVRGSACRCVQSP</sequence>
<comment type="caution">
    <text evidence="2">The sequence shown here is derived from an EMBL/GenBank/DDBJ whole genome shotgun (WGS) entry which is preliminary data.</text>
</comment>
<dbReference type="SUPFAM" id="SSF81383">
    <property type="entry name" value="F-box domain"/>
    <property type="match status" value="1"/>
</dbReference>
<dbReference type="InterPro" id="IPR036047">
    <property type="entry name" value="F-box-like_dom_sf"/>
</dbReference>
<feature type="domain" description="F-box" evidence="1">
    <location>
        <begin position="6"/>
        <end position="48"/>
    </location>
</feature>
<name>A0A8H4VUC0_9AGAR</name>
<reference evidence="2 3" key="1">
    <citation type="submission" date="2019-12" db="EMBL/GenBank/DDBJ databases">
        <authorList>
            <person name="Floudas D."/>
            <person name="Bentzer J."/>
            <person name="Ahren D."/>
            <person name="Johansson T."/>
            <person name="Persson P."/>
            <person name="Tunlid A."/>
        </authorList>
    </citation>
    <scope>NUCLEOTIDE SEQUENCE [LARGE SCALE GENOMIC DNA]</scope>
    <source>
        <strain evidence="2 3">CBS 102.39</strain>
    </source>
</reference>